<protein>
    <submittedName>
        <fullName evidence="3">DUF4396 domain-containing protein</fullName>
    </submittedName>
</protein>
<keyword evidence="1" id="KW-1133">Transmembrane helix</keyword>
<feature type="transmembrane region" description="Helical" evidence="1">
    <location>
        <begin position="39"/>
        <end position="60"/>
    </location>
</feature>
<dbReference type="Proteomes" id="UP001500218">
    <property type="component" value="Unassembled WGS sequence"/>
</dbReference>
<feature type="transmembrane region" description="Helical" evidence="1">
    <location>
        <begin position="197"/>
        <end position="220"/>
    </location>
</feature>
<evidence type="ECO:0000313" key="3">
    <source>
        <dbReference type="EMBL" id="GAA1801148.1"/>
    </source>
</evidence>
<dbReference type="Pfam" id="PF14342">
    <property type="entry name" value="DUF4396"/>
    <property type="match status" value="1"/>
</dbReference>
<dbReference type="InterPro" id="IPR025509">
    <property type="entry name" value="DUF4396"/>
</dbReference>
<keyword evidence="4" id="KW-1185">Reference proteome</keyword>
<organism evidence="3 4">
    <name type="scientific">Luedemannella flava</name>
    <dbReference type="NCBI Taxonomy" id="349316"/>
    <lineage>
        <taxon>Bacteria</taxon>
        <taxon>Bacillati</taxon>
        <taxon>Actinomycetota</taxon>
        <taxon>Actinomycetes</taxon>
        <taxon>Micromonosporales</taxon>
        <taxon>Micromonosporaceae</taxon>
        <taxon>Luedemannella</taxon>
    </lineage>
</organism>
<keyword evidence="1" id="KW-0472">Membrane</keyword>
<evidence type="ECO:0000313" key="4">
    <source>
        <dbReference type="Proteomes" id="UP001500218"/>
    </source>
</evidence>
<reference evidence="4" key="1">
    <citation type="journal article" date="2019" name="Int. J. Syst. Evol. Microbiol.">
        <title>The Global Catalogue of Microorganisms (GCM) 10K type strain sequencing project: providing services to taxonomists for standard genome sequencing and annotation.</title>
        <authorList>
            <consortium name="The Broad Institute Genomics Platform"/>
            <consortium name="The Broad Institute Genome Sequencing Center for Infectious Disease"/>
            <person name="Wu L."/>
            <person name="Ma J."/>
        </authorList>
    </citation>
    <scope>NUCLEOTIDE SEQUENCE [LARGE SCALE GENOMIC DNA]</scope>
    <source>
        <strain evidence="4">JCM 13250</strain>
    </source>
</reference>
<feature type="transmembrane region" description="Helical" evidence="1">
    <location>
        <begin position="128"/>
        <end position="149"/>
    </location>
</feature>
<proteinExistence type="predicted"/>
<feature type="domain" description="DUF4396" evidence="2">
    <location>
        <begin position="83"/>
        <end position="225"/>
    </location>
</feature>
<dbReference type="EMBL" id="BAAALT010000059">
    <property type="protein sequence ID" value="GAA1801148.1"/>
    <property type="molecule type" value="Genomic_DNA"/>
</dbReference>
<evidence type="ECO:0000259" key="2">
    <source>
        <dbReference type="Pfam" id="PF14342"/>
    </source>
</evidence>
<keyword evidence="1" id="KW-0812">Transmembrane</keyword>
<dbReference type="RefSeq" id="WP_344129420.1">
    <property type="nucleotide sequence ID" value="NZ_BAAALT010000059.1"/>
</dbReference>
<name>A0ABP4Y1T6_9ACTN</name>
<feature type="transmembrane region" description="Helical" evidence="1">
    <location>
        <begin position="161"/>
        <end position="185"/>
    </location>
</feature>
<evidence type="ECO:0000256" key="1">
    <source>
        <dbReference type="SAM" id="Phobius"/>
    </source>
</evidence>
<gene>
    <name evidence="3" type="ORF">GCM10009682_23560</name>
</gene>
<accession>A0ABP4Y1T6</accession>
<sequence>MAPQWLTVVAWAALATGLVCALAVIIDIRGLGYRQRMPIMGWVWPVNAVYLGPLALWAYYRFGRPRSGRWRAEHGDPPDTPDWATTGIGVMHCGAGCTLGDIIAESAIFMLGVAIAGRAIWAEYVGDYALALLLGIAFQYFAIAPMRGLSLGKGLWQAAKADVLSLTAFEVGLFGWMALMAFVFFPAPGLHPDSAAYWFLMQVGMMLGFVTAYPVNAWLIRKGIKEAM</sequence>
<comment type="caution">
    <text evidence="3">The sequence shown here is derived from an EMBL/GenBank/DDBJ whole genome shotgun (WGS) entry which is preliminary data.</text>
</comment>